<gene>
    <name evidence="1" type="ORF">NM688_g4098</name>
</gene>
<sequence>MSLLQNFTLPDVLALSLSAVIAFFSLYSVIGKLCRAYFVKHLITVDGLPLLGLKRAKKIRGTAIICGGSISGLLAARVCSDHFTDVLIIDPELTEVERTKPSARIAQYDSLHGYLTFVFEGMRRLWPNFESELLKAGGNIAPGDVKPYFGGVLLPAPHEEYEAKHQRLPETMYIRRPQLENLLRKLVLGRPSNVRTLTGSVRGLRVARDGHAHVRGLRVARDGHAHVTSVVVRTPSGEEVSITDPTLVVDCSGDSQAGFKWLKKAGYQMPPDVRLEYDQRLYYVTITFEVSEEMKKAMPIPGGYEKAGWLYTFVPHPKLTNTGFSAYNNHFLLVQLCCGGWGDVSLPLEANDIETFVTSLDAHEPIPTWLLDTLRILVADGSPTFKPLKIRPCSNIQYHKVPDLPVNFVAVGDSVLQLNPIYAQGCSKAMMGATTLNSLLASSRPIMRSGQSDLLPLSFSKSYFRAIGYHGQALWDSTKTFDYGFSSTRPVSGESLSNGTFARWYLDLFVDAALKDKELASIMWHVRMLLSPPTDMLAPSVMWKVGRNAIQSYTTTNNSAAAMAELIRSIRQRYGFDMQVKEVRARRALEHLRDNMQEALRSLSEDLYAKDTHFVLEFIQNADDNSYAPETKPCVSFRLDLQNRELNILCNEKGFSAENIEAICSVGKSTKKNKVGYIGEKGIGFKSVFKVADVVHISSQEYTFKFDKNQDLGMVIPIWTEDHPVQQGWTSFLLSLSEATTVSALAQHLNDIQPSLLLFLRKLRRIEVVVDGAVSTFRRSSISGEKAITRLTRIQGTKSQVQDYLLVKGKTGTYAKEPKREGVTESEIVLAFPVSGERFPVVQDQAVHAFLPIRTYRIPFIIQADFLLAANREDILVHSQWNLVLRNGIARSFVSAVLRHFPNIPGLLFNWPQFVPEQSSDPFLGNLRQWIIEALAPQKCLLCADDQFRAPAEVIILGQRYRRGADQDHAPLVPSEYMAGKHYLDSEYMTSRDGAVLKELGARQLSRETFFDGLEKMDRAGILTTQDPDWFERVSAALLYHYDQLPTTKRNPHLRYSFIADMQKLRLVRLIDGHYTRASQANLFFDVNLGGIPRDLGIHLVEPPAWDSSYYRLLRVLGVREANASSVVDVIRKLHARGPPDASHIAALPSHARFLFQHDRDTAVHNFYVITSKSVCTLAKSVYINIQGSVHPTLQRFIDLTGVDNLHSEYLGLVNETSRPEFILWLQNRLGVNLAPRVLPDGSLSKEFTEFTTRADTATFLDVLRGNWATIQHRLGTQGIQSLKAVMVICSDQSSRQIHTTFVKRPALQKMDDLPFLPLADPKNEAWDFLAKLGVSLTADAMSYVKLLKRMKARGSEPTKEDVEEIYRHLETRYNEGNASKIRKAFKKFCLVWVPRGVPYTGPMEKNGWISSDHAVRNGPHVMQTKFNVCAAYPSFRKLFEDQLVVSRCPEDILLKECQDLETRQMTPEDKFSRLSPLLLDICAAIIDPERTQLVSKWLPQLADLHIFPVRTPQGNISFLKATDKFFVPDKSQDLANMFANVCTVLHCPRELPLLRIKPLLESSVFVKHMEELEEHVTTEVTVIGTPVLAKAPSRQLTTRIHYLRRCVALLWART</sequence>
<keyword evidence="2" id="KW-1185">Reference proteome</keyword>
<reference evidence="1" key="1">
    <citation type="submission" date="2022-07" db="EMBL/GenBank/DDBJ databases">
        <title>Genome Sequence of Phlebia brevispora.</title>
        <authorList>
            <person name="Buettner E."/>
        </authorList>
    </citation>
    <scope>NUCLEOTIDE SEQUENCE</scope>
    <source>
        <strain evidence="1">MPL23</strain>
    </source>
</reference>
<proteinExistence type="predicted"/>
<accession>A0ACC1T3L4</accession>
<dbReference type="EMBL" id="JANHOG010000648">
    <property type="protein sequence ID" value="KAJ3552545.1"/>
    <property type="molecule type" value="Genomic_DNA"/>
</dbReference>
<comment type="caution">
    <text evidence="1">The sequence shown here is derived from an EMBL/GenBank/DDBJ whole genome shotgun (WGS) entry which is preliminary data.</text>
</comment>
<protein>
    <submittedName>
        <fullName evidence="1">Uncharacterized protein</fullName>
    </submittedName>
</protein>
<evidence type="ECO:0000313" key="2">
    <source>
        <dbReference type="Proteomes" id="UP001148662"/>
    </source>
</evidence>
<name>A0ACC1T3L4_9APHY</name>
<organism evidence="1 2">
    <name type="scientific">Phlebia brevispora</name>
    <dbReference type="NCBI Taxonomy" id="194682"/>
    <lineage>
        <taxon>Eukaryota</taxon>
        <taxon>Fungi</taxon>
        <taxon>Dikarya</taxon>
        <taxon>Basidiomycota</taxon>
        <taxon>Agaricomycotina</taxon>
        <taxon>Agaricomycetes</taxon>
        <taxon>Polyporales</taxon>
        <taxon>Meruliaceae</taxon>
        <taxon>Phlebia</taxon>
    </lineage>
</organism>
<evidence type="ECO:0000313" key="1">
    <source>
        <dbReference type="EMBL" id="KAJ3552545.1"/>
    </source>
</evidence>
<dbReference type="Proteomes" id="UP001148662">
    <property type="component" value="Unassembled WGS sequence"/>
</dbReference>